<dbReference type="PATRIC" id="fig|161896.4.peg.1272"/>
<keyword evidence="5" id="KW-0560">Oxidoreductase</keyword>
<dbReference type="InterPro" id="IPR013708">
    <property type="entry name" value="Shikimate_DH-bd_N"/>
</dbReference>
<dbReference type="STRING" id="161896.UL81_06480"/>
<evidence type="ECO:0000313" key="6">
    <source>
        <dbReference type="Proteomes" id="UP000033566"/>
    </source>
</evidence>
<evidence type="ECO:0000313" key="5">
    <source>
        <dbReference type="EMBL" id="AKE39259.1"/>
    </source>
</evidence>
<dbReference type="RefSeq" id="WP_035104773.1">
    <property type="nucleotide sequence ID" value="NZ_CP011311.1"/>
</dbReference>
<dbReference type="InterPro" id="IPR022893">
    <property type="entry name" value="Shikimate_DH_fam"/>
</dbReference>
<sequence length="277" mass="29765">MAGHRAAVLGQPIAHSLSPLLHNVGYKALELNGWDYTRFEVDAEGLPELVSNAGDEFVGFSVTMPCKFAALEFADTATERAQLIGSANTLVRTAEGWRADNTDTEGVLGALGELLDDDAEPTRALLIGSGGTARPALWALAQRGVRDVTVLNRSDRLAELQPLADALGINIHGANFNDDLRELSVSADVMISTVPSAAVEDHLQELTHAHTLDVIYDPWPTPLVVHAAADGYRTVGGHVMLAHQAFSQFQQFTGHPAPRAEMFEALEAEIKKPTQDS</sequence>
<proteinExistence type="predicted"/>
<dbReference type="CDD" id="cd01065">
    <property type="entry name" value="NAD_bind_Shikimate_DH"/>
    <property type="match status" value="1"/>
</dbReference>
<keyword evidence="3" id="KW-0028">Amino-acid biosynthesis</keyword>
<comment type="catalytic activity">
    <reaction evidence="4">
        <text>shikimate + NADP(+) = 3-dehydroshikimate + NADPH + H(+)</text>
        <dbReference type="Rhea" id="RHEA:17737"/>
        <dbReference type="ChEBI" id="CHEBI:15378"/>
        <dbReference type="ChEBI" id="CHEBI:16630"/>
        <dbReference type="ChEBI" id="CHEBI:36208"/>
        <dbReference type="ChEBI" id="CHEBI:57783"/>
        <dbReference type="ChEBI" id="CHEBI:58349"/>
        <dbReference type="EC" id="1.1.1.25"/>
    </reaction>
</comment>
<dbReference type="Proteomes" id="UP000033566">
    <property type="component" value="Chromosome"/>
</dbReference>
<dbReference type="NCBIfam" id="NF001311">
    <property type="entry name" value="PRK00258.1-3"/>
    <property type="match status" value="1"/>
</dbReference>
<dbReference type="GO" id="GO:0019632">
    <property type="term" value="P:shikimate metabolic process"/>
    <property type="evidence" value="ECO:0007669"/>
    <property type="project" value="TreeGrafter"/>
</dbReference>
<dbReference type="GO" id="GO:0009423">
    <property type="term" value="P:chorismate biosynthetic process"/>
    <property type="evidence" value="ECO:0007669"/>
    <property type="project" value="UniProtKB-UniPathway"/>
</dbReference>
<dbReference type="HOGENOM" id="CLU_044063_0_0_11"/>
<dbReference type="InterPro" id="IPR041121">
    <property type="entry name" value="SDH_C"/>
</dbReference>
<organism evidence="5 6">
    <name type="scientific">Corynebacterium camporealensis</name>
    <dbReference type="NCBI Taxonomy" id="161896"/>
    <lineage>
        <taxon>Bacteria</taxon>
        <taxon>Bacillati</taxon>
        <taxon>Actinomycetota</taxon>
        <taxon>Actinomycetes</taxon>
        <taxon>Mycobacteriales</taxon>
        <taxon>Corynebacteriaceae</taxon>
        <taxon>Corynebacterium</taxon>
    </lineage>
</organism>
<dbReference type="InterPro" id="IPR036291">
    <property type="entry name" value="NAD(P)-bd_dom_sf"/>
</dbReference>
<dbReference type="OrthoDB" id="9776868at2"/>
<dbReference type="EMBL" id="CP011311">
    <property type="protein sequence ID" value="AKE39259.1"/>
    <property type="molecule type" value="Genomic_DNA"/>
</dbReference>
<keyword evidence="3" id="KW-0057">Aromatic amino acid biosynthesis</keyword>
<dbReference type="GO" id="GO:0005829">
    <property type="term" value="C:cytosol"/>
    <property type="evidence" value="ECO:0007669"/>
    <property type="project" value="TreeGrafter"/>
</dbReference>
<dbReference type="GO" id="GO:0004764">
    <property type="term" value="F:shikimate 3-dehydrogenase (NADP+) activity"/>
    <property type="evidence" value="ECO:0007669"/>
    <property type="project" value="UniProtKB-EC"/>
</dbReference>
<evidence type="ECO:0000256" key="1">
    <source>
        <dbReference type="ARBA" id="ARBA00004871"/>
    </source>
</evidence>
<evidence type="ECO:0000256" key="3">
    <source>
        <dbReference type="ARBA" id="ARBA00023141"/>
    </source>
</evidence>
<name>A0A0F6TB78_9CORY</name>
<evidence type="ECO:0000256" key="2">
    <source>
        <dbReference type="ARBA" id="ARBA00012962"/>
    </source>
</evidence>
<accession>A0A0F6TB78</accession>
<dbReference type="InterPro" id="IPR046346">
    <property type="entry name" value="Aminoacid_DH-like_N_sf"/>
</dbReference>
<dbReference type="Pfam" id="PF08501">
    <property type="entry name" value="Shikimate_dh_N"/>
    <property type="match status" value="1"/>
</dbReference>
<comment type="pathway">
    <text evidence="1">Metabolic intermediate biosynthesis; chorismate biosynthesis; chorismate from D-erythrose 4-phosphate and phosphoenolpyruvate: step 4/7.</text>
</comment>
<gene>
    <name evidence="5" type="primary">aroE</name>
    <name evidence="5" type="ORF">UL81_06480</name>
</gene>
<evidence type="ECO:0000256" key="4">
    <source>
        <dbReference type="ARBA" id="ARBA00049442"/>
    </source>
</evidence>
<dbReference type="SUPFAM" id="SSF53223">
    <property type="entry name" value="Aminoacid dehydrogenase-like, N-terminal domain"/>
    <property type="match status" value="1"/>
</dbReference>
<protein>
    <recommendedName>
        <fullName evidence="2">shikimate dehydrogenase (NADP(+))</fullName>
        <ecNumber evidence="2">1.1.1.25</ecNumber>
    </recommendedName>
</protein>
<dbReference type="InterPro" id="IPR006151">
    <property type="entry name" value="Shikm_DH/Glu-tRNA_Rdtase"/>
</dbReference>
<dbReference type="Gene3D" id="3.40.50.720">
    <property type="entry name" value="NAD(P)-binding Rossmann-like Domain"/>
    <property type="match status" value="1"/>
</dbReference>
<reference evidence="5 6" key="1">
    <citation type="journal article" date="2015" name="Genome Announc.">
        <title>Complete Genome Sequence of Corynebacterium camporealensis DSM 44610, Isolated from the Milk of a Manchega Sheep with Subclinical Mastitis.</title>
        <authorList>
            <person name="Ruckert C."/>
            <person name="Albersmeier A."/>
            <person name="Winkler A."/>
            <person name="Tauch A."/>
        </authorList>
    </citation>
    <scope>NUCLEOTIDE SEQUENCE [LARGE SCALE GENOMIC DNA]</scope>
    <source>
        <strain evidence="5 6">DSM 44610</strain>
    </source>
</reference>
<dbReference type="GO" id="GO:0050661">
    <property type="term" value="F:NADP binding"/>
    <property type="evidence" value="ECO:0007669"/>
    <property type="project" value="TreeGrafter"/>
</dbReference>
<dbReference type="Pfam" id="PF18317">
    <property type="entry name" value="SDH_C"/>
    <property type="match status" value="1"/>
</dbReference>
<dbReference type="EC" id="1.1.1.25" evidence="2"/>
<dbReference type="InterPro" id="IPR010110">
    <property type="entry name" value="Shikimate_DH_AroM-type"/>
</dbReference>
<dbReference type="Pfam" id="PF01488">
    <property type="entry name" value="Shikimate_DH"/>
    <property type="match status" value="1"/>
</dbReference>
<dbReference type="Gene3D" id="3.40.50.10860">
    <property type="entry name" value="Leucine Dehydrogenase, chain A, domain 1"/>
    <property type="match status" value="1"/>
</dbReference>
<dbReference type="AlphaFoldDB" id="A0A0F6TB78"/>
<keyword evidence="6" id="KW-1185">Reference proteome</keyword>
<dbReference type="PANTHER" id="PTHR21089">
    <property type="entry name" value="SHIKIMATE DEHYDROGENASE"/>
    <property type="match status" value="1"/>
</dbReference>
<dbReference type="SUPFAM" id="SSF51735">
    <property type="entry name" value="NAD(P)-binding Rossmann-fold domains"/>
    <property type="match status" value="1"/>
</dbReference>
<dbReference type="PANTHER" id="PTHR21089:SF1">
    <property type="entry name" value="BIFUNCTIONAL 3-DEHYDROQUINATE DEHYDRATASE_SHIKIMATE DEHYDROGENASE, CHLOROPLASTIC"/>
    <property type="match status" value="1"/>
</dbReference>
<dbReference type="NCBIfam" id="TIGR01809">
    <property type="entry name" value="Shik-DH-AROM"/>
    <property type="match status" value="1"/>
</dbReference>
<dbReference type="KEGG" id="ccj:UL81_06480"/>
<dbReference type="UniPathway" id="UPA00053">
    <property type="reaction ID" value="UER00087"/>
</dbReference>
<dbReference type="GO" id="GO:0009073">
    <property type="term" value="P:aromatic amino acid family biosynthetic process"/>
    <property type="evidence" value="ECO:0007669"/>
    <property type="project" value="UniProtKB-KW"/>
</dbReference>